<dbReference type="CDD" id="cd02947">
    <property type="entry name" value="TRX_family"/>
    <property type="match status" value="1"/>
</dbReference>
<dbReference type="InterPro" id="IPR044176">
    <property type="entry name" value="TRL4_chloroplastic"/>
</dbReference>
<keyword evidence="3" id="KW-1185">Reference proteome</keyword>
<sequence>MSATRAASLFEPGTFVNFRCAAHACPTRGAAEAPGCSFSHMPLQAQSRRQWQPSKSRSSGLGPRSQWCASQQLQGESGCDRTHSLSAANHFGGHLLRILQTGTGCASSRSERRYRGGVRAAINIDRRRHLEEAFKRQLELEAQAEEDSGTCPVDCVTPVRNLAEFQKVLDEAEASDDLVVVDFYNAACGSCKYILPQFVKMCKSGGQGAGGMGGVVFVKHDVRDEYDELTDLARFYRIRMVPMFAFFQDGSRKEQFATRDKQRVERTIKALLNRRKTFQETYGDRSEHEKTNGDS</sequence>
<name>A0A1Y1ILR1_KLENI</name>
<protein>
    <recommendedName>
        <fullName evidence="1">Thioredoxin domain-containing protein</fullName>
    </recommendedName>
</protein>
<dbReference type="OrthoDB" id="10263751at2759"/>
<dbReference type="Proteomes" id="UP000054558">
    <property type="component" value="Unassembled WGS sequence"/>
</dbReference>
<dbReference type="AlphaFoldDB" id="A0A1Y1ILR1"/>
<dbReference type="Gene3D" id="3.40.30.10">
    <property type="entry name" value="Glutaredoxin"/>
    <property type="match status" value="1"/>
</dbReference>
<accession>A0A1Y1ILR1</accession>
<dbReference type="Pfam" id="PF00085">
    <property type="entry name" value="Thioredoxin"/>
    <property type="match status" value="1"/>
</dbReference>
<organism evidence="2 3">
    <name type="scientific">Klebsormidium nitens</name>
    <name type="common">Green alga</name>
    <name type="synonym">Ulothrix nitens</name>
    <dbReference type="NCBI Taxonomy" id="105231"/>
    <lineage>
        <taxon>Eukaryota</taxon>
        <taxon>Viridiplantae</taxon>
        <taxon>Streptophyta</taxon>
        <taxon>Klebsormidiophyceae</taxon>
        <taxon>Klebsormidiales</taxon>
        <taxon>Klebsormidiaceae</taxon>
        <taxon>Klebsormidium</taxon>
    </lineage>
</organism>
<dbReference type="PANTHER" id="PTHR47912">
    <property type="entry name" value="THIOREDOXIN-LIKE 4, CHLOROPLASTIC"/>
    <property type="match status" value="1"/>
</dbReference>
<dbReference type="PROSITE" id="PS51352">
    <property type="entry name" value="THIOREDOXIN_2"/>
    <property type="match status" value="1"/>
</dbReference>
<dbReference type="EMBL" id="DF237502">
    <property type="protein sequence ID" value="GAQ89706.1"/>
    <property type="molecule type" value="Genomic_DNA"/>
</dbReference>
<dbReference type="SUPFAM" id="SSF52833">
    <property type="entry name" value="Thioredoxin-like"/>
    <property type="match status" value="1"/>
</dbReference>
<dbReference type="InterPro" id="IPR036249">
    <property type="entry name" value="Thioredoxin-like_sf"/>
</dbReference>
<evidence type="ECO:0000313" key="2">
    <source>
        <dbReference type="EMBL" id="GAQ89706.1"/>
    </source>
</evidence>
<proteinExistence type="predicted"/>
<dbReference type="InterPro" id="IPR013766">
    <property type="entry name" value="Thioredoxin_domain"/>
</dbReference>
<feature type="domain" description="Thioredoxin" evidence="1">
    <location>
        <begin position="138"/>
        <end position="273"/>
    </location>
</feature>
<reference evidence="2 3" key="1">
    <citation type="journal article" date="2014" name="Nat. Commun.">
        <title>Klebsormidium flaccidum genome reveals primary factors for plant terrestrial adaptation.</title>
        <authorList>
            <person name="Hori K."/>
            <person name="Maruyama F."/>
            <person name="Fujisawa T."/>
            <person name="Togashi T."/>
            <person name="Yamamoto N."/>
            <person name="Seo M."/>
            <person name="Sato S."/>
            <person name="Yamada T."/>
            <person name="Mori H."/>
            <person name="Tajima N."/>
            <person name="Moriyama T."/>
            <person name="Ikeuchi M."/>
            <person name="Watanabe M."/>
            <person name="Wada H."/>
            <person name="Kobayashi K."/>
            <person name="Saito M."/>
            <person name="Masuda T."/>
            <person name="Sasaki-Sekimoto Y."/>
            <person name="Mashiguchi K."/>
            <person name="Awai K."/>
            <person name="Shimojima M."/>
            <person name="Masuda S."/>
            <person name="Iwai M."/>
            <person name="Nobusawa T."/>
            <person name="Narise T."/>
            <person name="Kondo S."/>
            <person name="Saito H."/>
            <person name="Sato R."/>
            <person name="Murakawa M."/>
            <person name="Ihara Y."/>
            <person name="Oshima-Yamada Y."/>
            <person name="Ohtaka K."/>
            <person name="Satoh M."/>
            <person name="Sonobe K."/>
            <person name="Ishii M."/>
            <person name="Ohtani R."/>
            <person name="Kanamori-Sato M."/>
            <person name="Honoki R."/>
            <person name="Miyazaki D."/>
            <person name="Mochizuki H."/>
            <person name="Umetsu J."/>
            <person name="Higashi K."/>
            <person name="Shibata D."/>
            <person name="Kamiya Y."/>
            <person name="Sato N."/>
            <person name="Nakamura Y."/>
            <person name="Tabata S."/>
            <person name="Ida S."/>
            <person name="Kurokawa K."/>
            <person name="Ohta H."/>
        </authorList>
    </citation>
    <scope>NUCLEOTIDE SEQUENCE [LARGE SCALE GENOMIC DNA]</scope>
    <source>
        <strain evidence="2 3">NIES-2285</strain>
    </source>
</reference>
<dbReference type="STRING" id="105231.A0A1Y1ILR1"/>
<evidence type="ECO:0000259" key="1">
    <source>
        <dbReference type="PROSITE" id="PS51352"/>
    </source>
</evidence>
<evidence type="ECO:0000313" key="3">
    <source>
        <dbReference type="Proteomes" id="UP000054558"/>
    </source>
</evidence>
<dbReference type="PANTHER" id="PTHR47912:SF1">
    <property type="entry name" value="THIOREDOXIN-LIKE 4, CHLOROPLASTIC"/>
    <property type="match status" value="1"/>
</dbReference>
<gene>
    <name evidence="2" type="ORF">KFL_005530060</name>
</gene>